<dbReference type="InterPro" id="IPR036640">
    <property type="entry name" value="ABC1_TM_sf"/>
</dbReference>
<keyword evidence="5" id="KW-0547">Nucleotide-binding</keyword>
<feature type="transmembrane region" description="Helical" evidence="9">
    <location>
        <begin position="143"/>
        <end position="159"/>
    </location>
</feature>
<dbReference type="Pfam" id="PF00664">
    <property type="entry name" value="ABC_membrane"/>
    <property type="match status" value="1"/>
</dbReference>
<dbReference type="Gene3D" id="3.40.50.300">
    <property type="entry name" value="P-loop containing nucleotide triphosphate hydrolases"/>
    <property type="match status" value="1"/>
</dbReference>
<dbReference type="GO" id="GO:0016887">
    <property type="term" value="F:ATP hydrolysis activity"/>
    <property type="evidence" value="ECO:0007669"/>
    <property type="project" value="InterPro"/>
</dbReference>
<feature type="domain" description="ABC transporter" evidence="10">
    <location>
        <begin position="342"/>
        <end position="578"/>
    </location>
</feature>
<dbReference type="RefSeq" id="WP_052039425.1">
    <property type="nucleotide sequence ID" value="NZ_JRMW01000044.1"/>
</dbReference>
<keyword evidence="2" id="KW-0813">Transport</keyword>
<protein>
    <submittedName>
        <fullName evidence="12">ABC transporter</fullName>
    </submittedName>
</protein>
<dbReference type="SMART" id="SM00382">
    <property type="entry name" value="AAA"/>
    <property type="match status" value="1"/>
</dbReference>
<dbReference type="SUPFAM" id="SSF90123">
    <property type="entry name" value="ABC transporter transmembrane region"/>
    <property type="match status" value="1"/>
</dbReference>
<dbReference type="InterPro" id="IPR003593">
    <property type="entry name" value="AAA+_ATPase"/>
</dbReference>
<dbReference type="InterPro" id="IPR011527">
    <property type="entry name" value="ABC1_TM_dom"/>
</dbReference>
<evidence type="ECO:0000313" key="12">
    <source>
        <dbReference type="EMBL" id="KGF02860.1"/>
    </source>
</evidence>
<evidence type="ECO:0000259" key="11">
    <source>
        <dbReference type="PROSITE" id="PS50929"/>
    </source>
</evidence>
<dbReference type="SUPFAM" id="SSF52540">
    <property type="entry name" value="P-loop containing nucleoside triphosphate hydrolases"/>
    <property type="match status" value="1"/>
</dbReference>
<dbReference type="EMBL" id="JRMW01000044">
    <property type="protein sequence ID" value="KGF02860.1"/>
    <property type="molecule type" value="Genomic_DNA"/>
</dbReference>
<comment type="subcellular location">
    <subcellularLocation>
        <location evidence="1">Cell membrane</location>
        <topology evidence="1">Multi-pass membrane protein</topology>
    </subcellularLocation>
</comment>
<dbReference type="Proteomes" id="UP000029579">
    <property type="component" value="Unassembled WGS sequence"/>
</dbReference>
<evidence type="ECO:0000256" key="3">
    <source>
        <dbReference type="ARBA" id="ARBA00022475"/>
    </source>
</evidence>
<dbReference type="GO" id="GO:0005524">
    <property type="term" value="F:ATP binding"/>
    <property type="evidence" value="ECO:0007669"/>
    <property type="project" value="UniProtKB-KW"/>
</dbReference>
<organism evidence="12 13">
    <name type="scientific">Anaerococcus lactolyticus S7-1-13</name>
    <dbReference type="NCBI Taxonomy" id="1284686"/>
    <lineage>
        <taxon>Bacteria</taxon>
        <taxon>Bacillati</taxon>
        <taxon>Bacillota</taxon>
        <taxon>Tissierellia</taxon>
        <taxon>Tissierellales</taxon>
        <taxon>Peptoniphilaceae</taxon>
        <taxon>Anaerococcus</taxon>
    </lineage>
</organism>
<evidence type="ECO:0000256" key="1">
    <source>
        <dbReference type="ARBA" id="ARBA00004651"/>
    </source>
</evidence>
<dbReference type="OrthoDB" id="9762778at2"/>
<dbReference type="PANTHER" id="PTHR43394:SF1">
    <property type="entry name" value="ATP-BINDING CASSETTE SUB-FAMILY B MEMBER 10, MITOCHONDRIAL"/>
    <property type="match status" value="1"/>
</dbReference>
<dbReference type="GO" id="GO:0015421">
    <property type="term" value="F:ABC-type oligopeptide transporter activity"/>
    <property type="evidence" value="ECO:0007669"/>
    <property type="project" value="TreeGrafter"/>
</dbReference>
<evidence type="ECO:0000256" key="8">
    <source>
        <dbReference type="ARBA" id="ARBA00023136"/>
    </source>
</evidence>
<feature type="transmembrane region" description="Helical" evidence="9">
    <location>
        <begin position="62"/>
        <end position="81"/>
    </location>
</feature>
<dbReference type="InterPro" id="IPR039421">
    <property type="entry name" value="Type_1_exporter"/>
</dbReference>
<keyword evidence="4 9" id="KW-0812">Transmembrane</keyword>
<feature type="transmembrane region" description="Helical" evidence="9">
    <location>
        <begin position="287"/>
        <end position="306"/>
    </location>
</feature>
<accession>A0A095WYJ6</accession>
<proteinExistence type="predicted"/>
<dbReference type="PROSITE" id="PS00211">
    <property type="entry name" value="ABC_TRANSPORTER_1"/>
    <property type="match status" value="1"/>
</dbReference>
<keyword evidence="8 9" id="KW-0472">Membrane</keyword>
<name>A0A095WYJ6_9FIRM</name>
<dbReference type="eggNOG" id="COG1132">
    <property type="taxonomic scope" value="Bacteria"/>
</dbReference>
<evidence type="ECO:0000256" key="2">
    <source>
        <dbReference type="ARBA" id="ARBA00022448"/>
    </source>
</evidence>
<keyword evidence="6" id="KW-0067">ATP-binding</keyword>
<dbReference type="PROSITE" id="PS50929">
    <property type="entry name" value="ABC_TM1F"/>
    <property type="match status" value="1"/>
</dbReference>
<dbReference type="FunFam" id="3.40.50.300:FF:000221">
    <property type="entry name" value="Multidrug ABC transporter ATP-binding protein"/>
    <property type="match status" value="1"/>
</dbReference>
<keyword evidence="3" id="KW-1003">Cell membrane</keyword>
<reference evidence="12 13" key="1">
    <citation type="submission" date="2014-07" db="EMBL/GenBank/DDBJ databases">
        <authorList>
            <person name="McCorrison J."/>
            <person name="Sanka R."/>
            <person name="Torralba M."/>
            <person name="Gillis M."/>
            <person name="Haft D.H."/>
            <person name="Methe B."/>
            <person name="Sutton G."/>
            <person name="Nelson K.E."/>
        </authorList>
    </citation>
    <scope>NUCLEOTIDE SEQUENCE [LARGE SCALE GENOMIC DNA]</scope>
    <source>
        <strain evidence="12 13">S7-1-13</strain>
    </source>
</reference>
<dbReference type="InterPro" id="IPR003439">
    <property type="entry name" value="ABC_transporter-like_ATP-bd"/>
</dbReference>
<dbReference type="PROSITE" id="PS50893">
    <property type="entry name" value="ABC_TRANSPORTER_2"/>
    <property type="match status" value="1"/>
</dbReference>
<dbReference type="Pfam" id="PF00005">
    <property type="entry name" value="ABC_tran"/>
    <property type="match status" value="1"/>
</dbReference>
<feature type="domain" description="ABC transmembrane type-1" evidence="11">
    <location>
        <begin position="34"/>
        <end position="308"/>
    </location>
</feature>
<evidence type="ECO:0000313" key="13">
    <source>
        <dbReference type="Proteomes" id="UP000029579"/>
    </source>
</evidence>
<dbReference type="InterPro" id="IPR027417">
    <property type="entry name" value="P-loop_NTPase"/>
</dbReference>
<dbReference type="PANTHER" id="PTHR43394">
    <property type="entry name" value="ATP-DEPENDENT PERMEASE MDL1, MITOCHONDRIAL"/>
    <property type="match status" value="1"/>
</dbReference>
<feature type="transmembrane region" description="Helical" evidence="9">
    <location>
        <begin position="248"/>
        <end position="267"/>
    </location>
</feature>
<dbReference type="CDD" id="cd18548">
    <property type="entry name" value="ABC_6TM_Tm287_like"/>
    <property type="match status" value="1"/>
</dbReference>
<sequence>MESIKEFYKSFTYIKRYLGEFKKNRNISRIYTSLETILELAIPAIMGMTLNEAVKGQDLGLAIKYGLLMVVLSLITMFCGMQATKNAGIASSGMGRNARLAQFENIQRFSFEDLDYFGVPSLLTRLSSDTQQITFSMFVSTRFVIKTVAMAIVAFVLALKSSLKLSLIFLVAVPVLFALLMGLTTYAIPKFRKARFQYDKLNLVVEENLKNMRVIKAFFRKRYELDKFGIQNEKMFEYADGSQGPMSLVFPLANVVLFATFVGITYFGGIEIIEGRLQVGDLVAFNMYATMLLGAFIGMSMVLTMFMSASPGITRVVEVISRVPSMDNDEKIEGLKLEDGSIDFDNVSFKYEEDSASYQLENINLHIKSGEAIGILGPTGSSKSTLVQLIPRLYDISKGALKVGGHPVETYDLKTLRDDVAIVLQKNTLFSGSIADNLRWGDDEAAMEEIELAAKISQADDFVRNRHDGYESVLGQGGTGVSGGQKQRLTIARALLKKPKILIMDNSTSAVDTKTETAIIDGINKYNKDLTKIIISQRVSSFKYVDRIIVMNEGKIEAVGSHDELYATNRVYRETVDIQEQGGGDND</sequence>
<feature type="transmembrane region" description="Helical" evidence="9">
    <location>
        <begin position="165"/>
        <end position="188"/>
    </location>
</feature>
<evidence type="ECO:0000256" key="7">
    <source>
        <dbReference type="ARBA" id="ARBA00022989"/>
    </source>
</evidence>
<gene>
    <name evidence="12" type="ORF">HMPREF1630_09285</name>
</gene>
<comment type="caution">
    <text evidence="12">The sequence shown here is derived from an EMBL/GenBank/DDBJ whole genome shotgun (WGS) entry which is preliminary data.</text>
</comment>
<dbReference type="InterPro" id="IPR017871">
    <property type="entry name" value="ABC_transporter-like_CS"/>
</dbReference>
<evidence type="ECO:0000256" key="5">
    <source>
        <dbReference type="ARBA" id="ARBA00022741"/>
    </source>
</evidence>
<evidence type="ECO:0000256" key="6">
    <source>
        <dbReference type="ARBA" id="ARBA00022840"/>
    </source>
</evidence>
<evidence type="ECO:0000256" key="9">
    <source>
        <dbReference type="SAM" id="Phobius"/>
    </source>
</evidence>
<keyword evidence="7 9" id="KW-1133">Transmembrane helix</keyword>
<dbReference type="GO" id="GO:0005886">
    <property type="term" value="C:plasma membrane"/>
    <property type="evidence" value="ECO:0007669"/>
    <property type="project" value="UniProtKB-SubCell"/>
</dbReference>
<dbReference type="Gene3D" id="1.20.1560.10">
    <property type="entry name" value="ABC transporter type 1, transmembrane domain"/>
    <property type="match status" value="1"/>
</dbReference>
<evidence type="ECO:0000259" key="10">
    <source>
        <dbReference type="PROSITE" id="PS50893"/>
    </source>
</evidence>
<evidence type="ECO:0000256" key="4">
    <source>
        <dbReference type="ARBA" id="ARBA00022692"/>
    </source>
</evidence>
<dbReference type="AlphaFoldDB" id="A0A095WYJ6"/>